<dbReference type="Proteomes" id="UP001055057">
    <property type="component" value="Unassembled WGS sequence"/>
</dbReference>
<dbReference type="RefSeq" id="WP_238182529.1">
    <property type="nucleotide sequence ID" value="NZ_BPRB01000107.1"/>
</dbReference>
<keyword evidence="3" id="KW-1185">Reference proteome</keyword>
<feature type="region of interest" description="Disordered" evidence="1">
    <location>
        <begin position="32"/>
        <end position="68"/>
    </location>
</feature>
<evidence type="ECO:0000313" key="3">
    <source>
        <dbReference type="Proteomes" id="UP001055057"/>
    </source>
</evidence>
<accession>A0ABQ4TXM2</accession>
<sequence length="91" mass="9170">MRDGKPPSRGVLLGSGSAVVAGAVLGTKGAVAAETGADGPAGKATGRRATSLDTRSLKGTHATDFDPGRFATRADERDRYAAFQPVQASIA</sequence>
<comment type="caution">
    <text evidence="2">The sequence shown here is derived from an EMBL/GenBank/DDBJ whole genome shotgun (WGS) entry which is preliminary data.</text>
</comment>
<dbReference type="EMBL" id="BPRB01000107">
    <property type="protein sequence ID" value="GJE59983.1"/>
    <property type="molecule type" value="Genomic_DNA"/>
</dbReference>
<evidence type="ECO:0000313" key="2">
    <source>
        <dbReference type="EMBL" id="GJE59983.1"/>
    </source>
</evidence>
<organism evidence="2 3">
    <name type="scientific">Methylobacterium trifolii</name>
    <dbReference type="NCBI Taxonomy" id="1003092"/>
    <lineage>
        <taxon>Bacteria</taxon>
        <taxon>Pseudomonadati</taxon>
        <taxon>Pseudomonadota</taxon>
        <taxon>Alphaproteobacteria</taxon>
        <taxon>Hyphomicrobiales</taxon>
        <taxon>Methylobacteriaceae</taxon>
        <taxon>Methylobacterium</taxon>
    </lineage>
</organism>
<gene>
    <name evidence="2" type="ORF">MPOCJGCO_2092</name>
</gene>
<proteinExistence type="predicted"/>
<name>A0ABQ4TXM2_9HYPH</name>
<protein>
    <submittedName>
        <fullName evidence="2">Uncharacterized protein</fullName>
    </submittedName>
</protein>
<evidence type="ECO:0000256" key="1">
    <source>
        <dbReference type="SAM" id="MobiDB-lite"/>
    </source>
</evidence>
<reference evidence="2" key="2">
    <citation type="submission" date="2021-08" db="EMBL/GenBank/DDBJ databases">
        <authorList>
            <person name="Tani A."/>
            <person name="Ola A."/>
            <person name="Ogura Y."/>
            <person name="Katsura K."/>
            <person name="Hayashi T."/>
        </authorList>
    </citation>
    <scope>NUCLEOTIDE SEQUENCE</scope>
    <source>
        <strain evidence="2">DSM 23632</strain>
    </source>
</reference>
<reference evidence="2" key="1">
    <citation type="journal article" date="2021" name="Front. Microbiol.">
        <title>Comprehensive Comparative Genomics and Phenotyping of Methylobacterium Species.</title>
        <authorList>
            <person name="Alessa O."/>
            <person name="Ogura Y."/>
            <person name="Fujitani Y."/>
            <person name="Takami H."/>
            <person name="Hayashi T."/>
            <person name="Sahin N."/>
            <person name="Tani A."/>
        </authorList>
    </citation>
    <scope>NUCLEOTIDE SEQUENCE</scope>
    <source>
        <strain evidence="2">DSM 23632</strain>
    </source>
</reference>